<dbReference type="Proteomes" id="UP000037600">
    <property type="component" value="Unassembled WGS sequence"/>
</dbReference>
<dbReference type="RefSeq" id="WP_077066456.1">
    <property type="nucleotide sequence ID" value="NZ_KQ130483.1"/>
</dbReference>
<accession>A0A0J8JPN6</accession>
<dbReference type="EMBL" id="LAZL01000003">
    <property type="protein sequence ID" value="KMT66616.1"/>
    <property type="molecule type" value="Genomic_DNA"/>
</dbReference>
<organism evidence="1 2">
    <name type="scientific">Catenovulum maritimum</name>
    <dbReference type="NCBI Taxonomy" id="1513271"/>
    <lineage>
        <taxon>Bacteria</taxon>
        <taxon>Pseudomonadati</taxon>
        <taxon>Pseudomonadota</taxon>
        <taxon>Gammaproteobacteria</taxon>
        <taxon>Alteromonadales</taxon>
        <taxon>Alteromonadaceae</taxon>
        <taxon>Catenovulum</taxon>
    </lineage>
</organism>
<protein>
    <submittedName>
        <fullName evidence="1">Uncharacterized protein</fullName>
    </submittedName>
</protein>
<comment type="caution">
    <text evidence="1">The sequence shown here is derived from an EMBL/GenBank/DDBJ whole genome shotgun (WGS) entry which is preliminary data.</text>
</comment>
<reference evidence="1 2" key="1">
    <citation type="submission" date="2015-04" db="EMBL/GenBank/DDBJ databases">
        <title>Draft Genome Sequence of the Novel Agar-Digesting Marine Bacterium Q1.</title>
        <authorList>
            <person name="Li Y."/>
            <person name="Li D."/>
            <person name="Chen G."/>
            <person name="Du Z."/>
        </authorList>
    </citation>
    <scope>NUCLEOTIDE SEQUENCE [LARGE SCALE GENOMIC DNA]</scope>
    <source>
        <strain evidence="1 2">Q1</strain>
    </source>
</reference>
<dbReference type="AlphaFoldDB" id="A0A0J8JPN6"/>
<name>A0A0J8JPN6_9ALTE</name>
<keyword evidence="2" id="KW-1185">Reference proteome</keyword>
<proteinExistence type="predicted"/>
<dbReference type="STRING" id="1513271.XM47_03560"/>
<evidence type="ECO:0000313" key="2">
    <source>
        <dbReference type="Proteomes" id="UP000037600"/>
    </source>
</evidence>
<gene>
    <name evidence="1" type="ORF">XM47_03560</name>
</gene>
<sequence length="115" mass="13503">MNSNNKKDKARFNLSDFSHDYTFDELDCLNKQIISILNSETLDTEDLFKQIDTRDLIVTKYLEDQQIPLENKKFFAESEVKVNNELLTICKKLLLESEKELIGVVRGRKAIKKYK</sequence>
<evidence type="ECO:0000313" key="1">
    <source>
        <dbReference type="EMBL" id="KMT66616.1"/>
    </source>
</evidence>